<evidence type="ECO:0000256" key="6">
    <source>
        <dbReference type="ARBA" id="ARBA00023004"/>
    </source>
</evidence>
<dbReference type="InterPro" id="IPR036396">
    <property type="entry name" value="Cyt_P450_sf"/>
</dbReference>
<evidence type="ECO:0000313" key="11">
    <source>
        <dbReference type="EMBL" id="KAF3334269.1"/>
    </source>
</evidence>
<protein>
    <submittedName>
        <fullName evidence="11">Cytochrome P450 71A1-like protein</fullName>
    </submittedName>
</protein>
<dbReference type="SUPFAM" id="SSF48264">
    <property type="entry name" value="Cytochrome P450"/>
    <property type="match status" value="1"/>
</dbReference>
<sequence length="511" mass="57639">MELDLHLKLTGFLLVASTFFFLFFVVRSKSKLKLKTKPSINLPPGPTPLPLIGNLHQLGEHPHLSLHRLSGTYGPIFHLKLGFIPTVIISSAKLAREVMCTHDLALASRPQLQSARSLFYGCTDIAFAPYGPYWRHVRKICILELLSQRRVDLFAPVRATEARCMVSRIASATAEGKEINLSKILGLYANGVLGRAAFGKDFYGAGEYDRHGFQEMLEEYQVLLGGFSIGDFFPGMEWVGAFTRANARIEKTFRRFDNFFDEIIEEHIQKRRKGKAQEEGKDLVDVLLDVKGSEGLEMPLTMDNVKAIILDMFAAGTDTTFITLDWGMTELLMNPKALKQVQIEVRRVVGEKKFVSESDLCYMPYLKATIKEIFRLHPPAPVLVPRESMEPVIIDGYDIPAKTRIYINAWAIGRDLELWNDPEGFKPERFLDSPIDYKGQHYELIPFGAGRRSCPAISFGTASVELALAQLLNSFDWELPPGVAPQDLDLTEVFGITMHRRQHLFVVAKPH</sequence>
<evidence type="ECO:0000256" key="5">
    <source>
        <dbReference type="ARBA" id="ARBA00023002"/>
    </source>
</evidence>
<keyword evidence="10" id="KW-0472">Membrane</keyword>
<dbReference type="InterPro" id="IPR017972">
    <property type="entry name" value="Cyt_P450_CS"/>
</dbReference>
<comment type="caution">
    <text evidence="11">The sequence shown here is derived from an EMBL/GenBank/DDBJ whole genome shotgun (WGS) entry which is preliminary data.</text>
</comment>
<dbReference type="EMBL" id="SWLB01000009">
    <property type="protein sequence ID" value="KAF3334269.1"/>
    <property type="molecule type" value="Genomic_DNA"/>
</dbReference>
<dbReference type="InterPro" id="IPR002401">
    <property type="entry name" value="Cyt_P450_E_grp-I"/>
</dbReference>
<dbReference type="Gene3D" id="1.10.630.10">
    <property type="entry name" value="Cytochrome P450"/>
    <property type="match status" value="1"/>
</dbReference>
<dbReference type="AlphaFoldDB" id="A0A833R2T0"/>
<gene>
    <name evidence="11" type="ORF">FCM35_KLT20873</name>
</gene>
<evidence type="ECO:0000256" key="8">
    <source>
        <dbReference type="PIRSR" id="PIRSR602401-1"/>
    </source>
</evidence>
<dbReference type="Proteomes" id="UP000623129">
    <property type="component" value="Unassembled WGS sequence"/>
</dbReference>
<evidence type="ECO:0000256" key="7">
    <source>
        <dbReference type="ARBA" id="ARBA00023033"/>
    </source>
</evidence>
<name>A0A833R2T0_9POAL</name>
<dbReference type="PROSITE" id="PS00086">
    <property type="entry name" value="CYTOCHROME_P450"/>
    <property type="match status" value="1"/>
</dbReference>
<dbReference type="OrthoDB" id="2789670at2759"/>
<keyword evidence="12" id="KW-1185">Reference proteome</keyword>
<dbReference type="PRINTS" id="PR00385">
    <property type="entry name" value="P450"/>
</dbReference>
<dbReference type="CDD" id="cd11072">
    <property type="entry name" value="CYP71-like"/>
    <property type="match status" value="1"/>
</dbReference>
<dbReference type="PANTHER" id="PTHR47955:SF19">
    <property type="entry name" value="CYTOCHROME P450 71A9-LIKE ISOFORM X1"/>
    <property type="match status" value="1"/>
</dbReference>
<proteinExistence type="inferred from homology"/>
<dbReference type="InterPro" id="IPR001128">
    <property type="entry name" value="Cyt_P450"/>
</dbReference>
<evidence type="ECO:0000256" key="10">
    <source>
        <dbReference type="SAM" id="Phobius"/>
    </source>
</evidence>
<comment type="cofactor">
    <cofactor evidence="1 8">
        <name>heme</name>
        <dbReference type="ChEBI" id="CHEBI:30413"/>
    </cofactor>
</comment>
<feature type="binding site" description="axial binding residue" evidence="8">
    <location>
        <position position="454"/>
    </location>
    <ligand>
        <name>heme</name>
        <dbReference type="ChEBI" id="CHEBI:30413"/>
    </ligand>
    <ligandPart>
        <name>Fe</name>
        <dbReference type="ChEBI" id="CHEBI:18248"/>
    </ligandPart>
</feature>
<reference evidence="11" key="1">
    <citation type="submission" date="2020-01" db="EMBL/GenBank/DDBJ databases">
        <title>Genome sequence of Kobresia littledalei, the first chromosome-level genome in the family Cyperaceae.</title>
        <authorList>
            <person name="Qu G."/>
        </authorList>
    </citation>
    <scope>NUCLEOTIDE SEQUENCE</scope>
    <source>
        <strain evidence="11">C.B.Clarke</strain>
        <tissue evidence="11">Leaf</tissue>
    </source>
</reference>
<keyword evidence="5 9" id="KW-0560">Oxidoreductase</keyword>
<evidence type="ECO:0000256" key="1">
    <source>
        <dbReference type="ARBA" id="ARBA00001971"/>
    </source>
</evidence>
<evidence type="ECO:0000256" key="2">
    <source>
        <dbReference type="ARBA" id="ARBA00010617"/>
    </source>
</evidence>
<dbReference type="PRINTS" id="PR00463">
    <property type="entry name" value="EP450I"/>
</dbReference>
<keyword evidence="3 8" id="KW-0349">Heme</keyword>
<keyword evidence="7 9" id="KW-0503">Monooxygenase</keyword>
<feature type="transmembrane region" description="Helical" evidence="10">
    <location>
        <begin position="6"/>
        <end position="26"/>
    </location>
</feature>
<dbReference type="GO" id="GO:0005506">
    <property type="term" value="F:iron ion binding"/>
    <property type="evidence" value="ECO:0007669"/>
    <property type="project" value="InterPro"/>
</dbReference>
<evidence type="ECO:0000256" key="9">
    <source>
        <dbReference type="RuleBase" id="RU000461"/>
    </source>
</evidence>
<dbReference type="PANTHER" id="PTHR47955">
    <property type="entry name" value="CYTOCHROME P450 FAMILY 71 PROTEIN"/>
    <property type="match status" value="1"/>
</dbReference>
<keyword evidence="6 8" id="KW-0408">Iron</keyword>
<dbReference type="Pfam" id="PF00067">
    <property type="entry name" value="p450"/>
    <property type="match status" value="1"/>
</dbReference>
<keyword evidence="4 8" id="KW-0479">Metal-binding</keyword>
<dbReference type="GO" id="GO:0004497">
    <property type="term" value="F:monooxygenase activity"/>
    <property type="evidence" value="ECO:0007669"/>
    <property type="project" value="UniProtKB-KW"/>
</dbReference>
<keyword evidence="10" id="KW-0812">Transmembrane</keyword>
<dbReference type="GO" id="GO:0016705">
    <property type="term" value="F:oxidoreductase activity, acting on paired donors, with incorporation or reduction of molecular oxygen"/>
    <property type="evidence" value="ECO:0007669"/>
    <property type="project" value="InterPro"/>
</dbReference>
<evidence type="ECO:0000313" key="12">
    <source>
        <dbReference type="Proteomes" id="UP000623129"/>
    </source>
</evidence>
<keyword evidence="10" id="KW-1133">Transmembrane helix</keyword>
<accession>A0A833R2T0</accession>
<comment type="similarity">
    <text evidence="2 9">Belongs to the cytochrome P450 family.</text>
</comment>
<evidence type="ECO:0000256" key="4">
    <source>
        <dbReference type="ARBA" id="ARBA00022723"/>
    </source>
</evidence>
<dbReference type="GO" id="GO:0020037">
    <property type="term" value="F:heme binding"/>
    <property type="evidence" value="ECO:0007669"/>
    <property type="project" value="InterPro"/>
</dbReference>
<organism evidence="11 12">
    <name type="scientific">Carex littledalei</name>
    <dbReference type="NCBI Taxonomy" id="544730"/>
    <lineage>
        <taxon>Eukaryota</taxon>
        <taxon>Viridiplantae</taxon>
        <taxon>Streptophyta</taxon>
        <taxon>Embryophyta</taxon>
        <taxon>Tracheophyta</taxon>
        <taxon>Spermatophyta</taxon>
        <taxon>Magnoliopsida</taxon>
        <taxon>Liliopsida</taxon>
        <taxon>Poales</taxon>
        <taxon>Cyperaceae</taxon>
        <taxon>Cyperoideae</taxon>
        <taxon>Cariceae</taxon>
        <taxon>Carex</taxon>
        <taxon>Carex subgen. Euthyceras</taxon>
    </lineage>
</organism>
<evidence type="ECO:0000256" key="3">
    <source>
        <dbReference type="ARBA" id="ARBA00022617"/>
    </source>
</evidence>
<dbReference type="FunFam" id="1.10.630.10:FF:000011">
    <property type="entry name" value="Cytochrome P450 83B1"/>
    <property type="match status" value="1"/>
</dbReference>